<feature type="transmembrane region" description="Helical" evidence="7">
    <location>
        <begin position="7"/>
        <end position="24"/>
    </location>
</feature>
<dbReference type="SMART" id="SM00244">
    <property type="entry name" value="PHB"/>
    <property type="match status" value="1"/>
</dbReference>
<keyword evidence="4 7" id="KW-1133">Transmembrane helix</keyword>
<evidence type="ECO:0000256" key="5">
    <source>
        <dbReference type="ARBA" id="ARBA00023136"/>
    </source>
</evidence>
<feature type="domain" description="Band 7" evidence="8">
    <location>
        <begin position="18"/>
        <end position="181"/>
    </location>
</feature>
<evidence type="ECO:0000256" key="6">
    <source>
        <dbReference type="PIRNR" id="PIRNR005651"/>
    </source>
</evidence>
<dbReference type="SUPFAM" id="SSF117892">
    <property type="entry name" value="Band 7/SPFH domain"/>
    <property type="match status" value="1"/>
</dbReference>
<evidence type="ECO:0000256" key="3">
    <source>
        <dbReference type="ARBA" id="ARBA00022692"/>
    </source>
</evidence>
<evidence type="ECO:0000259" key="8">
    <source>
        <dbReference type="SMART" id="SM00244"/>
    </source>
</evidence>
<dbReference type="InterPro" id="IPR036013">
    <property type="entry name" value="Band_7/SPFH_dom_sf"/>
</dbReference>
<reference evidence="9 10" key="1">
    <citation type="submission" date="2022-11" db="EMBL/GenBank/DDBJ databases">
        <title>Haliovirga abyssi gen. nov., sp. nov., a mesophilic fermentative bacterium isolated from the Iheya North hydrothermal field and the proposal of Haliovirgaceae fam. nov.</title>
        <authorList>
            <person name="Miyazaki U."/>
            <person name="Tame A."/>
            <person name="Miyazaki J."/>
            <person name="Takai K."/>
            <person name="Sawayama S."/>
            <person name="Kitajima M."/>
            <person name="Okamoto A."/>
            <person name="Nakagawa S."/>
        </authorList>
    </citation>
    <scope>NUCLEOTIDE SEQUENCE [LARGE SCALE GENOMIC DNA]</scope>
    <source>
        <strain evidence="9 10">IC12</strain>
    </source>
</reference>
<comment type="similarity">
    <text evidence="2 6">Belongs to the band 7/mec-2 family. HflC subfamily.</text>
</comment>
<dbReference type="AlphaFoldDB" id="A0AAU9DDY4"/>
<comment type="function">
    <text evidence="6">HflC and HflK could regulate a protease.</text>
</comment>
<dbReference type="EMBL" id="AP027059">
    <property type="protein sequence ID" value="BDU50393.1"/>
    <property type="molecule type" value="Genomic_DNA"/>
</dbReference>
<dbReference type="InterPro" id="IPR001107">
    <property type="entry name" value="Band_7"/>
</dbReference>
<keyword evidence="10" id="KW-1185">Reference proteome</keyword>
<dbReference type="NCBIfam" id="TIGR01932">
    <property type="entry name" value="hflC"/>
    <property type="match status" value="1"/>
</dbReference>
<evidence type="ECO:0000313" key="9">
    <source>
        <dbReference type="EMBL" id="BDU50393.1"/>
    </source>
</evidence>
<dbReference type="PANTHER" id="PTHR42911">
    <property type="entry name" value="MODULATOR OF FTSH PROTEASE HFLC"/>
    <property type="match status" value="1"/>
</dbReference>
<evidence type="ECO:0000256" key="1">
    <source>
        <dbReference type="ARBA" id="ARBA00004370"/>
    </source>
</evidence>
<proteinExistence type="inferred from homology"/>
<dbReference type="PANTHER" id="PTHR42911:SF1">
    <property type="entry name" value="MODULATOR OF FTSH PROTEASE HFLC"/>
    <property type="match status" value="1"/>
</dbReference>
<dbReference type="Pfam" id="PF01145">
    <property type="entry name" value="Band_7"/>
    <property type="match status" value="1"/>
</dbReference>
<sequence>MKKILGVVAIIAIAIFYTGVFYVTEIEEAIVVRMGQPVRKPIMKAGLNFKIPFIEKVDKFDKRLLEYDAEPKEIITKDKKNIVIDNYARFKISNPLLFLQTVHDEAGAQVRLDDIIYSELRQNIGRYTLTEILSSKREDIMRTVTKNSDEKAREFGIVIVDVRIKRADLPQQNELNVYKRMQTERAQQAKKYRAEGKEQALQIESKADQEKTTILAEAYRKAEEIKGEGDAKALQIYADAYNKDPDFYKFTRSLDAYKKIFSQKNKNRIIISTDSDLFNLFGGVK</sequence>
<evidence type="ECO:0000256" key="2">
    <source>
        <dbReference type="ARBA" id="ARBA00007862"/>
    </source>
</evidence>
<name>A0AAU9DDY4_9FUSO</name>
<protein>
    <recommendedName>
        <fullName evidence="6">Protein HflC</fullName>
    </recommendedName>
</protein>
<comment type="subcellular location">
    <subcellularLocation>
        <location evidence="1">Membrane</location>
    </subcellularLocation>
</comment>
<gene>
    <name evidence="9" type="ORF">HLVA_09620</name>
</gene>
<dbReference type="PRINTS" id="PR00721">
    <property type="entry name" value="STOMATIN"/>
</dbReference>
<dbReference type="PIRSF" id="PIRSF005651">
    <property type="entry name" value="HflC"/>
    <property type="match status" value="1"/>
</dbReference>
<dbReference type="GO" id="GO:0016020">
    <property type="term" value="C:membrane"/>
    <property type="evidence" value="ECO:0007669"/>
    <property type="project" value="UniProtKB-SubCell"/>
</dbReference>
<accession>A0AAU9DDY4</accession>
<evidence type="ECO:0000313" key="10">
    <source>
        <dbReference type="Proteomes" id="UP001321582"/>
    </source>
</evidence>
<organism evidence="9 10">
    <name type="scientific">Haliovirga abyssi</name>
    <dbReference type="NCBI Taxonomy" id="2996794"/>
    <lineage>
        <taxon>Bacteria</taxon>
        <taxon>Fusobacteriati</taxon>
        <taxon>Fusobacteriota</taxon>
        <taxon>Fusobacteriia</taxon>
        <taxon>Fusobacteriales</taxon>
        <taxon>Haliovirgaceae</taxon>
        <taxon>Haliovirga</taxon>
    </lineage>
</organism>
<dbReference type="CDD" id="cd03405">
    <property type="entry name" value="SPFH_HflC"/>
    <property type="match status" value="1"/>
</dbReference>
<dbReference type="InterPro" id="IPR001972">
    <property type="entry name" value="Stomatin_HflK_fam"/>
</dbReference>
<evidence type="ECO:0000256" key="7">
    <source>
        <dbReference type="SAM" id="Phobius"/>
    </source>
</evidence>
<dbReference type="InterPro" id="IPR010200">
    <property type="entry name" value="HflC"/>
</dbReference>
<keyword evidence="5 7" id="KW-0472">Membrane</keyword>
<evidence type="ECO:0000256" key="4">
    <source>
        <dbReference type="ARBA" id="ARBA00022989"/>
    </source>
</evidence>
<dbReference type="Gene3D" id="3.30.479.30">
    <property type="entry name" value="Band 7 domain"/>
    <property type="match status" value="1"/>
</dbReference>
<dbReference type="Proteomes" id="UP001321582">
    <property type="component" value="Chromosome"/>
</dbReference>
<keyword evidence="3 7" id="KW-0812">Transmembrane</keyword>
<dbReference type="RefSeq" id="WP_307905325.1">
    <property type="nucleotide sequence ID" value="NZ_AP027059.1"/>
</dbReference>
<dbReference type="KEGG" id="haby:HLVA_09620"/>